<comment type="caution">
    <text evidence="18">The sequence shown here is derived from an EMBL/GenBank/DDBJ whole genome shotgun (WGS) entry which is preliminary data.</text>
</comment>
<evidence type="ECO:0000256" key="7">
    <source>
        <dbReference type="ARBA" id="ARBA00022801"/>
    </source>
</evidence>
<dbReference type="FunFam" id="1.20.5.340:FF:000029">
    <property type="entry name" value="Coiled-coil domain-containing protein 90-like"/>
    <property type="match status" value="1"/>
</dbReference>
<evidence type="ECO:0000256" key="8">
    <source>
        <dbReference type="ARBA" id="ARBA00022989"/>
    </source>
</evidence>
<feature type="signal peptide" evidence="15">
    <location>
        <begin position="1"/>
        <end position="21"/>
    </location>
</feature>
<evidence type="ECO:0000256" key="9">
    <source>
        <dbReference type="ARBA" id="ARBA00023054"/>
    </source>
</evidence>
<keyword evidence="6" id="KW-0812">Transmembrane</keyword>
<dbReference type="UniPathway" id="UPA00545">
    <property type="reaction ID" value="UER00823"/>
</dbReference>
<evidence type="ECO:0000256" key="10">
    <source>
        <dbReference type="ARBA" id="ARBA00023085"/>
    </source>
</evidence>
<dbReference type="PANTHER" id="PTHR31321:SF112">
    <property type="entry name" value="PECTINESTERASE"/>
    <property type="match status" value="1"/>
</dbReference>
<dbReference type="Pfam" id="PF01095">
    <property type="entry name" value="Pectinesterase"/>
    <property type="match status" value="1"/>
</dbReference>
<dbReference type="PROSITE" id="PS00503">
    <property type="entry name" value="PECTINESTERASE_2"/>
    <property type="match status" value="1"/>
</dbReference>
<dbReference type="Gene3D" id="2.160.20.10">
    <property type="entry name" value="Single-stranded right-handed beta-helix, Pectin lyase-like"/>
    <property type="match status" value="1"/>
</dbReference>
<dbReference type="GO" id="GO:0042545">
    <property type="term" value="P:cell wall modification"/>
    <property type="evidence" value="ECO:0007669"/>
    <property type="project" value="UniProtKB-UniRule"/>
</dbReference>
<dbReference type="Gene3D" id="1.20.5.340">
    <property type="match status" value="1"/>
</dbReference>
<feature type="coiled-coil region" evidence="16">
    <location>
        <begin position="525"/>
        <end position="552"/>
    </location>
</feature>
<comment type="subcellular location">
    <subcellularLocation>
        <location evidence="2">Membrane</location>
    </subcellularLocation>
    <subcellularLocation>
        <location evidence="1">Mitochondrion</location>
    </subcellularLocation>
</comment>
<dbReference type="GO" id="GO:0030599">
    <property type="term" value="F:pectinesterase activity"/>
    <property type="evidence" value="ECO:0007669"/>
    <property type="project" value="UniProtKB-UniRule"/>
</dbReference>
<keyword evidence="8" id="KW-1133">Transmembrane helix</keyword>
<reference evidence="18" key="1">
    <citation type="submission" date="2019-09" db="EMBL/GenBank/DDBJ databases">
        <title>Draft genome information of white flower Hibiscus syriacus.</title>
        <authorList>
            <person name="Kim Y.-M."/>
        </authorList>
    </citation>
    <scope>NUCLEOTIDE SEQUENCE [LARGE SCALE GENOMIC DNA]</scope>
    <source>
        <strain evidence="18">YM2019G1</strain>
    </source>
</reference>
<keyword evidence="11" id="KW-0496">Mitochondrion</keyword>
<evidence type="ECO:0000256" key="14">
    <source>
        <dbReference type="PROSITE-ProRule" id="PRU10040"/>
    </source>
</evidence>
<comment type="catalytic activity">
    <reaction evidence="13 15">
        <text>[(1-&gt;4)-alpha-D-galacturonosyl methyl ester](n) + n H2O = [(1-&gt;4)-alpha-D-galacturonosyl](n) + n methanol + n H(+)</text>
        <dbReference type="Rhea" id="RHEA:22380"/>
        <dbReference type="Rhea" id="RHEA-COMP:14570"/>
        <dbReference type="Rhea" id="RHEA-COMP:14573"/>
        <dbReference type="ChEBI" id="CHEBI:15377"/>
        <dbReference type="ChEBI" id="CHEBI:15378"/>
        <dbReference type="ChEBI" id="CHEBI:17790"/>
        <dbReference type="ChEBI" id="CHEBI:140522"/>
        <dbReference type="ChEBI" id="CHEBI:140523"/>
        <dbReference type="EC" id="3.1.1.11"/>
    </reaction>
</comment>
<comment type="similarity">
    <text evidence="4">Belongs to the pectinesterase family.</text>
</comment>
<protein>
    <recommendedName>
        <fullName evidence="5 15">Pectinesterase</fullName>
        <ecNumber evidence="5 15">3.1.1.11</ecNumber>
    </recommendedName>
</protein>
<evidence type="ECO:0000256" key="2">
    <source>
        <dbReference type="ARBA" id="ARBA00004370"/>
    </source>
</evidence>
<feature type="domain" description="Pectinesterase catalytic" evidence="17">
    <location>
        <begin position="71"/>
        <end position="333"/>
    </location>
</feature>
<dbReference type="PANTHER" id="PTHR31321">
    <property type="entry name" value="ACYL-COA THIOESTER HYDROLASE YBHC-RELATED"/>
    <property type="match status" value="1"/>
</dbReference>
<keyword evidence="19" id="KW-1185">Reference proteome</keyword>
<evidence type="ECO:0000259" key="17">
    <source>
        <dbReference type="Pfam" id="PF01095"/>
    </source>
</evidence>
<keyword evidence="15" id="KW-0732">Signal</keyword>
<evidence type="ECO:0000256" key="6">
    <source>
        <dbReference type="ARBA" id="ARBA00022692"/>
    </source>
</evidence>
<feature type="active site" evidence="14">
    <location>
        <position position="218"/>
    </location>
</feature>
<proteinExistence type="inferred from homology"/>
<dbReference type="InterPro" id="IPR033131">
    <property type="entry name" value="Pectinesterase_Asp_AS"/>
</dbReference>
<dbReference type="AlphaFoldDB" id="A0A6A2X5P6"/>
<evidence type="ECO:0000256" key="12">
    <source>
        <dbReference type="ARBA" id="ARBA00023136"/>
    </source>
</evidence>
<accession>A0A6A2X5P6</accession>
<dbReference type="InterPro" id="IPR012334">
    <property type="entry name" value="Pectin_lyas_fold"/>
</dbReference>
<dbReference type="GO" id="GO:0016020">
    <property type="term" value="C:membrane"/>
    <property type="evidence" value="ECO:0007669"/>
    <property type="project" value="UniProtKB-SubCell"/>
</dbReference>
<dbReference type="Proteomes" id="UP000436088">
    <property type="component" value="Unassembled WGS sequence"/>
</dbReference>
<dbReference type="InterPro" id="IPR024461">
    <property type="entry name" value="CCDC90-like"/>
</dbReference>
<evidence type="ECO:0000256" key="11">
    <source>
        <dbReference type="ARBA" id="ARBA00023128"/>
    </source>
</evidence>
<comment type="pathway">
    <text evidence="3 15">Glycan metabolism; pectin degradation; 2-dehydro-3-deoxy-D-gluconate from pectin: step 1/5.</text>
</comment>
<evidence type="ECO:0000313" key="19">
    <source>
        <dbReference type="Proteomes" id="UP000436088"/>
    </source>
</evidence>
<evidence type="ECO:0000256" key="1">
    <source>
        <dbReference type="ARBA" id="ARBA00004173"/>
    </source>
</evidence>
<name>A0A6A2X5P6_HIBSY</name>
<evidence type="ECO:0000256" key="15">
    <source>
        <dbReference type="RuleBase" id="RU000589"/>
    </source>
</evidence>
<feature type="chain" id="PRO_5025711433" description="Pectinesterase" evidence="15">
    <location>
        <begin position="22"/>
        <end position="627"/>
    </location>
</feature>
<keyword evidence="7 15" id="KW-0378">Hydrolase</keyword>
<organism evidence="18 19">
    <name type="scientific">Hibiscus syriacus</name>
    <name type="common">Rose of Sharon</name>
    <dbReference type="NCBI Taxonomy" id="106335"/>
    <lineage>
        <taxon>Eukaryota</taxon>
        <taxon>Viridiplantae</taxon>
        <taxon>Streptophyta</taxon>
        <taxon>Embryophyta</taxon>
        <taxon>Tracheophyta</taxon>
        <taxon>Spermatophyta</taxon>
        <taxon>Magnoliopsida</taxon>
        <taxon>eudicotyledons</taxon>
        <taxon>Gunneridae</taxon>
        <taxon>Pentapetalae</taxon>
        <taxon>rosids</taxon>
        <taxon>malvids</taxon>
        <taxon>Malvales</taxon>
        <taxon>Malvaceae</taxon>
        <taxon>Malvoideae</taxon>
        <taxon>Hibiscus</taxon>
    </lineage>
</organism>
<evidence type="ECO:0000313" key="18">
    <source>
        <dbReference type="EMBL" id="KAE8664260.1"/>
    </source>
</evidence>
<evidence type="ECO:0000256" key="16">
    <source>
        <dbReference type="SAM" id="Coils"/>
    </source>
</evidence>
<keyword evidence="10 15" id="KW-0063">Aspartyl esterase</keyword>
<evidence type="ECO:0000256" key="5">
    <source>
        <dbReference type="ARBA" id="ARBA00013229"/>
    </source>
</evidence>
<evidence type="ECO:0000256" key="3">
    <source>
        <dbReference type="ARBA" id="ARBA00005184"/>
    </source>
</evidence>
<dbReference type="InterPro" id="IPR011050">
    <property type="entry name" value="Pectin_lyase_fold/virulence"/>
</dbReference>
<keyword evidence="12" id="KW-0472">Membrane</keyword>
<sequence length="627" mass="69843">MIMRLLMFVVLLIGATFSVTSSSLSQYEVIEKQYLNWVRHRSFHKQSLFGKPKNKLKPCLNIRVNKKPSLAGFSSVRKAIRPIPIINQCRVVISIGAGTYRDKIEVPATMAGAGADKTVIEWDDTADKMGQSDHSLGIYDSATFAINSPYFIAKNITFKKNKAPLPPSGALGKQAVALRISADAAAFIGCKFIGAQDTLYDHIGRHYFKDCYIEGSVDFIFGNGRSLYKDCHLHAVTNSYGALTAQKRESFLEETVFSFVNCRVTGSGELYLGRALGVFSRVVFVYTYMDKIITPRGWTVFYGQYKCSGPGADFGGRVSWARELNKSQAKPFISNQQRKASLRFPRQELPMPIPFPVLQQLSLIGNSIRIFSLNQISNLMAAVAACKRLSKIGTNSWMTSGVSRFKGVVSPLDTSTFLPSAIRLSASPSPFSQCRHVSQQLVKSNGKRLFLIDTLALVRRFEAEGLPSKQAEAITVAITEVLNGSLENLSLSVVSRADMQKSQMTQESNLSKLKSEVQSSQEHHYSLLQHENEKLRHDIEKMRSELRHEIDKVIAEHRLDLNLERGRIRDELTDQSAVTSNLTNTLDREIHTLKAHLEGAKYDLIKYCIGTLVSISAVGLAMVRILV</sequence>
<evidence type="ECO:0000256" key="13">
    <source>
        <dbReference type="ARBA" id="ARBA00047928"/>
    </source>
</evidence>
<dbReference type="InterPro" id="IPR000070">
    <property type="entry name" value="Pectinesterase_cat"/>
</dbReference>
<dbReference type="Pfam" id="PF07798">
    <property type="entry name" value="CCDC90-like"/>
    <property type="match status" value="1"/>
</dbReference>
<dbReference type="GO" id="GO:0005739">
    <property type="term" value="C:mitochondrion"/>
    <property type="evidence" value="ECO:0007669"/>
    <property type="project" value="UniProtKB-SubCell"/>
</dbReference>
<dbReference type="EMBL" id="VEPZ02001655">
    <property type="protein sequence ID" value="KAE8664260.1"/>
    <property type="molecule type" value="Genomic_DNA"/>
</dbReference>
<evidence type="ECO:0000256" key="4">
    <source>
        <dbReference type="ARBA" id="ARBA00008891"/>
    </source>
</evidence>
<gene>
    <name evidence="18" type="ORF">F3Y22_tig00112812pilonHSYRG00044</name>
</gene>
<dbReference type="EC" id="3.1.1.11" evidence="5 15"/>
<keyword evidence="9 16" id="KW-0175">Coiled coil</keyword>
<dbReference type="SUPFAM" id="SSF51126">
    <property type="entry name" value="Pectin lyase-like"/>
    <property type="match status" value="1"/>
</dbReference>
<dbReference type="GO" id="GO:0045490">
    <property type="term" value="P:pectin catabolic process"/>
    <property type="evidence" value="ECO:0007669"/>
    <property type="project" value="UniProtKB-UniRule"/>
</dbReference>